<comment type="caution">
    <text evidence="2">The sequence shown here is derived from an EMBL/GenBank/DDBJ whole genome shotgun (WGS) entry which is preliminary data.</text>
</comment>
<dbReference type="RefSeq" id="WP_007123309.1">
    <property type="nucleotide sequence ID" value="NZ_AZDK01000004.1"/>
</dbReference>
<sequence>MAAPNTRVVLDLLRDTKTIVDLTPYFQGRVGDSDSFLPMAIIAAGRAYDLTGKSVIFQGKDFNGTEFTVYGKNDVNRHGDDWSKGRFTFYFPAETFEASGEWDWAFFRVVDIPQSELEAGVDPAKTTSIVSTLNVKLKVLNGNPTMAIAKQAYHSGMQSALDDVQQFAADAKKQISNTANSLLNDFPDLLAKMQTVKALDNSLNDMIKEKQLATVEDLGITLIENNIGGLPTPAMYIEKGFYRIHYGYAYLGDLDIVPGKTVDATDCEQVAMVQTTVLNNIVSQEATVQAKNDYVYKLERKSTGDTTWSKWHAVAQF</sequence>
<dbReference type="eggNOG" id="ENOG5031WHA">
    <property type="taxonomic scope" value="Bacteria"/>
</dbReference>
<evidence type="ECO:0000259" key="1">
    <source>
        <dbReference type="Pfam" id="PF10651"/>
    </source>
</evidence>
<dbReference type="EMBL" id="ACLL01000051">
    <property type="protein sequence ID" value="EEW53040.1"/>
    <property type="molecule type" value="Genomic_DNA"/>
</dbReference>
<keyword evidence="5" id="KW-1185">Reference proteome</keyword>
<dbReference type="InterPro" id="IPR018913">
    <property type="entry name" value="BppU_N"/>
</dbReference>
<name>C8P8W9_9LACO</name>
<evidence type="ECO:0000313" key="5">
    <source>
        <dbReference type="Proteomes" id="UP000051883"/>
    </source>
</evidence>
<evidence type="ECO:0000313" key="2">
    <source>
        <dbReference type="EMBL" id="EEW53040.1"/>
    </source>
</evidence>
<feature type="domain" description="BppU N-terminal" evidence="1">
    <location>
        <begin position="27"/>
        <end position="166"/>
    </location>
</feature>
<evidence type="ECO:0000313" key="3">
    <source>
        <dbReference type="EMBL" id="KRK60447.1"/>
    </source>
</evidence>
<gene>
    <name evidence="3" type="ORF">FC31_GL001516</name>
    <name evidence="2" type="ORF">HMPREF0494_1763</name>
</gene>
<protein>
    <recommendedName>
        <fullName evidence="1">BppU N-terminal domain-containing protein</fullName>
    </recommendedName>
</protein>
<dbReference type="PATRIC" id="fig|525309.8.peg.1548"/>
<dbReference type="Proteomes" id="UP000051883">
    <property type="component" value="Unassembled WGS sequence"/>
</dbReference>
<dbReference type="Pfam" id="PF10651">
    <property type="entry name" value="BppU_N"/>
    <property type="match status" value="1"/>
</dbReference>
<dbReference type="OrthoDB" id="2296408at2"/>
<dbReference type="Gene3D" id="2.60.40.3350">
    <property type="match status" value="1"/>
</dbReference>
<dbReference type="EMBL" id="AZDK01000004">
    <property type="protein sequence ID" value="KRK60447.1"/>
    <property type="molecule type" value="Genomic_DNA"/>
</dbReference>
<organism evidence="2 4">
    <name type="scientific">Limosilactobacillus antri DSM 16041</name>
    <dbReference type="NCBI Taxonomy" id="525309"/>
    <lineage>
        <taxon>Bacteria</taxon>
        <taxon>Bacillati</taxon>
        <taxon>Bacillota</taxon>
        <taxon>Bacilli</taxon>
        <taxon>Lactobacillales</taxon>
        <taxon>Lactobacillaceae</taxon>
        <taxon>Limosilactobacillus</taxon>
    </lineage>
</organism>
<reference evidence="2 4" key="1">
    <citation type="submission" date="2009-09" db="EMBL/GenBank/DDBJ databases">
        <authorList>
            <person name="Qin X."/>
            <person name="Bachman B."/>
            <person name="Battles P."/>
            <person name="Bell A."/>
            <person name="Bess C."/>
            <person name="Bickham C."/>
            <person name="Chaboub L."/>
            <person name="Chen D."/>
            <person name="Coyle M."/>
            <person name="Deiros D.R."/>
            <person name="Dinh H."/>
            <person name="Forbes L."/>
            <person name="Fowler G."/>
            <person name="Francisco L."/>
            <person name="Fu Q."/>
            <person name="Gubbala S."/>
            <person name="Hale W."/>
            <person name="Han Y."/>
            <person name="Hemphill L."/>
            <person name="Highlander S.K."/>
            <person name="Hirani K."/>
            <person name="Hogues M."/>
            <person name="Jackson L."/>
            <person name="Jakkamsetti A."/>
            <person name="Javaid M."/>
            <person name="Jiang H."/>
            <person name="Korchina V."/>
            <person name="Kovar C."/>
            <person name="Lara F."/>
            <person name="Lee S."/>
            <person name="Mata R."/>
            <person name="Mathew T."/>
            <person name="Moen C."/>
            <person name="Morales K."/>
            <person name="Munidasa M."/>
            <person name="Nazareth L."/>
            <person name="Ngo R."/>
            <person name="Nguyen L."/>
            <person name="Okwuonu G."/>
            <person name="Ongeri F."/>
            <person name="Patil S."/>
            <person name="Petrosino J."/>
            <person name="Pham C."/>
            <person name="Pham P."/>
            <person name="Pu L.-L."/>
            <person name="Puazo M."/>
            <person name="Raj R."/>
            <person name="Reid J."/>
            <person name="Rouhana J."/>
            <person name="Saada N."/>
            <person name="Shang Y."/>
            <person name="Simmons D."/>
            <person name="Thornton R."/>
            <person name="Warren J."/>
            <person name="Weissenberger G."/>
            <person name="Zhang J."/>
            <person name="Zhang L."/>
            <person name="Zhou C."/>
            <person name="Zhu D."/>
            <person name="Muzny D."/>
            <person name="Worley K."/>
            <person name="Gibbs R."/>
        </authorList>
    </citation>
    <scope>NUCLEOTIDE SEQUENCE [LARGE SCALE GENOMIC DNA]</scope>
    <source>
        <strain evidence="2 4">DSM 16041</strain>
    </source>
</reference>
<dbReference type="STRING" id="525309.HMPREF0494_1763"/>
<dbReference type="HOGENOM" id="CLU_876564_0_0_9"/>
<proteinExistence type="predicted"/>
<evidence type="ECO:0000313" key="4">
    <source>
        <dbReference type="Proteomes" id="UP000003675"/>
    </source>
</evidence>
<accession>C8P8W9</accession>
<dbReference type="AlphaFoldDB" id="C8P8W9"/>
<reference evidence="3 5" key="2">
    <citation type="journal article" date="2015" name="Genome Announc.">
        <title>Expanding the biotechnology potential of lactobacilli through comparative genomics of 213 strains and associated genera.</title>
        <authorList>
            <person name="Sun Z."/>
            <person name="Harris H.M."/>
            <person name="McCann A."/>
            <person name="Guo C."/>
            <person name="Argimon S."/>
            <person name="Zhang W."/>
            <person name="Yang X."/>
            <person name="Jeffery I.B."/>
            <person name="Cooney J.C."/>
            <person name="Kagawa T.F."/>
            <person name="Liu W."/>
            <person name="Song Y."/>
            <person name="Salvetti E."/>
            <person name="Wrobel A."/>
            <person name="Rasinkangas P."/>
            <person name="Parkhill J."/>
            <person name="Rea M.C."/>
            <person name="O'Sullivan O."/>
            <person name="Ritari J."/>
            <person name="Douillard F.P."/>
            <person name="Paul Ross R."/>
            <person name="Yang R."/>
            <person name="Briner A.E."/>
            <person name="Felis G.E."/>
            <person name="de Vos W.M."/>
            <person name="Barrangou R."/>
            <person name="Klaenhammer T.R."/>
            <person name="Caufield P.W."/>
            <person name="Cui Y."/>
            <person name="Zhang H."/>
            <person name="O'Toole P.W."/>
        </authorList>
    </citation>
    <scope>NUCLEOTIDE SEQUENCE [LARGE SCALE GENOMIC DNA]</scope>
    <source>
        <strain evidence="3 5">DSM 16041</strain>
    </source>
</reference>
<dbReference type="Proteomes" id="UP000003675">
    <property type="component" value="Unassembled WGS sequence"/>
</dbReference>